<evidence type="ECO:0000313" key="3">
    <source>
        <dbReference type="Proteomes" id="UP000054725"/>
    </source>
</evidence>
<dbReference type="OrthoDB" id="4258484at2"/>
<dbReference type="EC" id="5.1.1.11" evidence="2"/>
<dbReference type="EMBL" id="LNYO01000011">
    <property type="protein sequence ID" value="KTD37469.1"/>
    <property type="molecule type" value="Genomic_DNA"/>
</dbReference>
<dbReference type="InterPro" id="IPR029058">
    <property type="entry name" value="AB_hydrolase_fold"/>
</dbReference>
<keyword evidence="3" id="KW-1185">Reference proteome</keyword>
<sequence>MPPTLLTNFTEQFGVNAQTDNSVIFVMVHGADGSIASFYELSRLLKIPIVGVSYVASVAGSCQSIEEFAFAYLNHLSQQYPQTTFIPAGHSFGGLVAYEMAAMLALRNKKEVPAFLLDPNLPLAMQNYQAERLLELRVLASSIFPQSLIEHHQVYQSEESTLLKLLYRCLKPHRLEEILETRKHCLRALSRYALKDHPAVVGHMIHASERLSYDFTDQDTKVITTGKHVGGNHFTMLNVPHVEDIASHINLKLGHYYECRSL</sequence>
<accession>A0A0W0WYT8</accession>
<reference evidence="2 3" key="1">
    <citation type="submission" date="2015-11" db="EMBL/GenBank/DDBJ databases">
        <title>Genomic analysis of 38 Legionella species identifies large and diverse effector repertoires.</title>
        <authorList>
            <person name="Burstein D."/>
            <person name="Amaro F."/>
            <person name="Zusman T."/>
            <person name="Lifshitz Z."/>
            <person name="Cohen O."/>
            <person name="Gilbert J.A."/>
            <person name="Pupko T."/>
            <person name="Shuman H.A."/>
            <person name="Segal G."/>
        </authorList>
    </citation>
    <scope>NUCLEOTIDE SEQUENCE [LARGE SCALE GENOMIC DNA]</scope>
    <source>
        <strain evidence="2 3">ATCC 49506</strain>
    </source>
</reference>
<evidence type="ECO:0000259" key="1">
    <source>
        <dbReference type="Pfam" id="PF00975"/>
    </source>
</evidence>
<organism evidence="2 3">
    <name type="scientific">Legionella nautarum</name>
    <dbReference type="NCBI Taxonomy" id="45070"/>
    <lineage>
        <taxon>Bacteria</taxon>
        <taxon>Pseudomonadati</taxon>
        <taxon>Pseudomonadota</taxon>
        <taxon>Gammaproteobacteria</taxon>
        <taxon>Legionellales</taxon>
        <taxon>Legionellaceae</taxon>
        <taxon>Legionella</taxon>
    </lineage>
</organism>
<proteinExistence type="predicted"/>
<comment type="caution">
    <text evidence="2">The sequence shown here is derived from an EMBL/GenBank/DDBJ whole genome shotgun (WGS) entry which is preliminary data.</text>
</comment>
<keyword evidence="2" id="KW-0413">Isomerase</keyword>
<dbReference type="AlphaFoldDB" id="A0A0W0WYT8"/>
<dbReference type="Pfam" id="PF00975">
    <property type="entry name" value="Thioesterase"/>
    <property type="match status" value="1"/>
</dbReference>
<name>A0A0W0WYT8_9GAMM</name>
<dbReference type="STRING" id="45070.Lnau_0659"/>
<evidence type="ECO:0000313" key="2">
    <source>
        <dbReference type="EMBL" id="KTD37469.1"/>
    </source>
</evidence>
<dbReference type="RefSeq" id="WP_058503729.1">
    <property type="nucleotide sequence ID" value="NZ_CAAAIF010000008.1"/>
</dbReference>
<dbReference type="InterPro" id="IPR001031">
    <property type="entry name" value="Thioesterase"/>
</dbReference>
<dbReference type="GO" id="GO:0047462">
    <property type="term" value="F:phenylalanine racemase (ATP-hydrolyzing) activity"/>
    <property type="evidence" value="ECO:0007669"/>
    <property type="project" value="UniProtKB-EC"/>
</dbReference>
<gene>
    <name evidence="2" type="ORF">Lnau_0659</name>
</gene>
<feature type="domain" description="Thioesterase" evidence="1">
    <location>
        <begin position="26"/>
        <end position="251"/>
    </location>
</feature>
<dbReference type="PATRIC" id="fig|45070.6.peg.703"/>
<dbReference type="Proteomes" id="UP000054725">
    <property type="component" value="Unassembled WGS sequence"/>
</dbReference>
<dbReference type="Gene3D" id="3.40.50.1820">
    <property type="entry name" value="alpha/beta hydrolase"/>
    <property type="match status" value="1"/>
</dbReference>
<dbReference type="SUPFAM" id="SSF53474">
    <property type="entry name" value="alpha/beta-Hydrolases"/>
    <property type="match status" value="1"/>
</dbReference>
<protein>
    <submittedName>
        <fullName evidence="2">Non-ribosomal peptide synthetase/polyketide synthetase</fullName>
        <ecNumber evidence="2">5.1.1.11</ecNumber>
    </submittedName>
</protein>